<evidence type="ECO:0000313" key="6">
    <source>
        <dbReference type="Proteomes" id="UP000462449"/>
    </source>
</evidence>
<dbReference type="EMBL" id="WOTW01000008">
    <property type="protein sequence ID" value="MUP37171.1"/>
    <property type="molecule type" value="Genomic_DNA"/>
</dbReference>
<protein>
    <submittedName>
        <fullName evidence="3">DUF5018 domain-containing protein</fullName>
    </submittedName>
</protein>
<evidence type="ECO:0000313" key="3">
    <source>
        <dbReference type="EMBL" id="MUP37171.1"/>
    </source>
</evidence>
<dbReference type="RefSeq" id="WP_156194995.1">
    <property type="nucleotide sequence ID" value="NZ_QTZN02000008.1"/>
</dbReference>
<comment type="caution">
    <text evidence="3">The sequence shown here is derived from an EMBL/GenBank/DDBJ whole genome shotgun (WGS) entry which is preliminary data.</text>
</comment>
<dbReference type="Proteomes" id="UP000462449">
    <property type="component" value="Unassembled WGS sequence"/>
</dbReference>
<name>A0A7M4D3E2_9BACT</name>
<dbReference type="Gene3D" id="2.60.40.10">
    <property type="entry name" value="Immunoglobulins"/>
    <property type="match status" value="2"/>
</dbReference>
<feature type="domain" description="DUF5018" evidence="2">
    <location>
        <begin position="28"/>
        <end position="114"/>
    </location>
</feature>
<reference evidence="4 5" key="1">
    <citation type="submission" date="2019-11" db="EMBL/GenBank/DDBJ databases">
        <title>Draft genome sequence of Labilibaculum sp. strain SYP isolated from Black Sea.</title>
        <authorList>
            <person name="Yadav S."/>
            <person name="Villanueva L."/>
        </authorList>
    </citation>
    <scope>NUCLEOTIDE SEQUENCE [LARGE SCALE GENOMIC DNA]</scope>
    <source>
        <strain evidence="4 5">44</strain>
    </source>
</reference>
<keyword evidence="5" id="KW-1185">Reference proteome</keyword>
<proteinExistence type="predicted"/>
<evidence type="ECO:0000259" key="2">
    <source>
        <dbReference type="Pfam" id="PF16410"/>
    </source>
</evidence>
<dbReference type="Pfam" id="PF16410">
    <property type="entry name" value="DUF5018"/>
    <property type="match status" value="1"/>
</dbReference>
<dbReference type="SUPFAM" id="SSF81296">
    <property type="entry name" value="E set domains"/>
    <property type="match status" value="1"/>
</dbReference>
<organism evidence="3 6">
    <name type="scientific">Labilibaculum euxinus</name>
    <dbReference type="NCBI Taxonomy" id="2686357"/>
    <lineage>
        <taxon>Bacteria</taxon>
        <taxon>Pseudomonadati</taxon>
        <taxon>Bacteroidota</taxon>
        <taxon>Bacteroidia</taxon>
        <taxon>Marinilabiliales</taxon>
        <taxon>Marinifilaceae</taxon>
        <taxon>Labilibaculum</taxon>
    </lineage>
</organism>
<accession>A0A7M4D3E2</accession>
<dbReference type="AlphaFoldDB" id="A0A7M4D3E2"/>
<feature type="domain" description="IPT/TIG" evidence="1">
    <location>
        <begin position="386"/>
        <end position="466"/>
    </location>
</feature>
<evidence type="ECO:0000313" key="5">
    <source>
        <dbReference type="Proteomes" id="UP000285951"/>
    </source>
</evidence>
<dbReference type="Proteomes" id="UP000285951">
    <property type="component" value="Unassembled WGS sequence"/>
</dbReference>
<dbReference type="InterPro" id="IPR013783">
    <property type="entry name" value="Ig-like_fold"/>
</dbReference>
<evidence type="ECO:0000313" key="4">
    <source>
        <dbReference type="EMBL" id="MVB06376.1"/>
    </source>
</evidence>
<dbReference type="OrthoDB" id="1049477at2"/>
<dbReference type="EMBL" id="QTZN02000008">
    <property type="protein sequence ID" value="MVB06376.1"/>
    <property type="molecule type" value="Genomic_DNA"/>
</dbReference>
<sequence length="566" mass="62524">MIKFYKSLAFILAMFLFTNCDKDEDIVQKSKLKQITEFSITTSAGNLKAVINEFKISITVPKDVNLSSLTPTIKISAKSQIFPLADKVQDFTKPVTYTVTAEDGSKQDYTVSVEIEKSKNCTISEFLFKQFDPIVTGLISNFTIELTVPIGTDLKKLIPNIVISDDASISPKTDVETDFSSPVTYTVTAEDKTEQKYVVTVNFAKSSENKILEFKFEEFTPTLIGVIDHENNTIKVTVPWAEKFDIYSMKPSIVVSELATVNPESGKENNFKVSQTYTVTAEDNSTKIYTATVSIEEAPEPTLEALTKTTYSAGEQITIKGTNFSDCEVSLNYSSGSYIMTIDEQTTSEVSFTLPSSTKLGEAELTMYIRDVKYSLGDITILPPAPIITGLSTSNTDDNVIVTIAGDNFSKGNNMVYFVLNNQEHEAYIKKDGDNSIQVILNPLLTPGSYNVKVKVNDKEVTSNKTIEITAPTTTNPIITAVNKAHLKRGEKLIVDGANLTGNPIQISIIGNNGSIVRNVKVLSDTQVEYVIPEDLNSGIYEISLQMYIDYDLKFSNVLYNISIED</sequence>
<evidence type="ECO:0000259" key="1">
    <source>
        <dbReference type="Pfam" id="PF01833"/>
    </source>
</evidence>
<dbReference type="Gene3D" id="2.60.40.2340">
    <property type="match status" value="3"/>
</dbReference>
<gene>
    <name evidence="4" type="ORF">DWB62_005035</name>
    <name evidence="3" type="ORF">GNY23_05035</name>
</gene>
<dbReference type="Pfam" id="PF01833">
    <property type="entry name" value="TIG"/>
    <property type="match status" value="1"/>
</dbReference>
<dbReference type="InterPro" id="IPR014756">
    <property type="entry name" value="Ig_E-set"/>
</dbReference>
<dbReference type="InterPro" id="IPR032186">
    <property type="entry name" value="DUF5018"/>
</dbReference>
<reference evidence="3 6" key="2">
    <citation type="submission" date="2019-12" db="EMBL/GenBank/DDBJ databases">
        <title>Draft genome sequence of Labilibaculum sp. strain 44 isolated from deep waters of Black Sea.</title>
        <authorList>
            <person name="Yadav S."/>
            <person name="Villanueva L."/>
        </authorList>
    </citation>
    <scope>NUCLEOTIDE SEQUENCE [LARGE SCALE GENOMIC DNA]</scope>
    <source>
        <strain evidence="3 6">44</strain>
    </source>
</reference>
<dbReference type="InterPro" id="IPR002909">
    <property type="entry name" value="IPT_dom"/>
</dbReference>